<comment type="caution">
    <text evidence="2">The sequence shown here is derived from an EMBL/GenBank/DDBJ whole genome shotgun (WGS) entry which is preliminary data.</text>
</comment>
<feature type="compositionally biased region" description="Polar residues" evidence="1">
    <location>
        <begin position="58"/>
        <end position="78"/>
    </location>
</feature>
<dbReference type="OrthoDB" id="10373436at2759"/>
<accession>A0A164VXH7</accession>
<dbReference type="Proteomes" id="UP000076858">
    <property type="component" value="Unassembled WGS sequence"/>
</dbReference>
<evidence type="ECO:0000256" key="1">
    <source>
        <dbReference type="SAM" id="MobiDB-lite"/>
    </source>
</evidence>
<evidence type="ECO:0000313" key="3">
    <source>
        <dbReference type="Proteomes" id="UP000076858"/>
    </source>
</evidence>
<dbReference type="EMBL" id="LRGB01001359">
    <property type="protein sequence ID" value="KZS12757.1"/>
    <property type="molecule type" value="Genomic_DNA"/>
</dbReference>
<feature type="compositionally biased region" description="Basic and acidic residues" evidence="1">
    <location>
        <begin position="40"/>
        <end position="56"/>
    </location>
</feature>
<feature type="region of interest" description="Disordered" evidence="1">
    <location>
        <begin position="1"/>
        <end position="78"/>
    </location>
</feature>
<gene>
    <name evidence="2" type="ORF">APZ42_022272</name>
</gene>
<reference evidence="2 3" key="1">
    <citation type="submission" date="2016-03" db="EMBL/GenBank/DDBJ databases">
        <title>EvidentialGene: Evidence-directed Construction of Genes on Genomes.</title>
        <authorList>
            <person name="Gilbert D.G."/>
            <person name="Choi J.-H."/>
            <person name="Mockaitis K."/>
            <person name="Colbourne J."/>
            <person name="Pfrender M."/>
        </authorList>
    </citation>
    <scope>NUCLEOTIDE SEQUENCE [LARGE SCALE GENOMIC DNA]</scope>
    <source>
        <strain evidence="2 3">Xinb3</strain>
        <tissue evidence="2">Complete organism</tissue>
    </source>
</reference>
<dbReference type="AlphaFoldDB" id="A0A164VXH7"/>
<protein>
    <submittedName>
        <fullName evidence="2">Uncharacterized protein</fullName>
    </submittedName>
</protein>
<feature type="compositionally biased region" description="Polar residues" evidence="1">
    <location>
        <begin position="27"/>
        <end position="38"/>
    </location>
</feature>
<organism evidence="2 3">
    <name type="scientific">Daphnia magna</name>
    <dbReference type="NCBI Taxonomy" id="35525"/>
    <lineage>
        <taxon>Eukaryota</taxon>
        <taxon>Metazoa</taxon>
        <taxon>Ecdysozoa</taxon>
        <taxon>Arthropoda</taxon>
        <taxon>Crustacea</taxon>
        <taxon>Branchiopoda</taxon>
        <taxon>Diplostraca</taxon>
        <taxon>Cladocera</taxon>
        <taxon>Anomopoda</taxon>
        <taxon>Daphniidae</taxon>
        <taxon>Daphnia</taxon>
    </lineage>
</organism>
<name>A0A164VXH7_9CRUS</name>
<feature type="compositionally biased region" description="Acidic residues" evidence="1">
    <location>
        <begin position="7"/>
        <end position="18"/>
    </location>
</feature>
<proteinExistence type="predicted"/>
<sequence>MLWMDDLMPDIESSDETEDQFRKHIAIQTNTGEQQESVNDYEHDVTEKNNSMKDTEGESSGSQNDATSTPPRIETSLNDTIELDDTITGDDETTSLTEARSLSTELGHYLSDDALDEYFVNRNAFPSVTHNPDGTPNWENTFALTRCVRWITQSAGDSERRWTPCGLPPLTWPLVSYSRCRTWNCSHQKPPRRLRLIWLLHVRAGQAT</sequence>
<evidence type="ECO:0000313" key="2">
    <source>
        <dbReference type="EMBL" id="KZS12757.1"/>
    </source>
</evidence>
<keyword evidence="3" id="KW-1185">Reference proteome</keyword>